<feature type="non-terminal residue" evidence="2">
    <location>
        <position position="1"/>
    </location>
</feature>
<dbReference type="OrthoDB" id="3263776at2759"/>
<dbReference type="Proteomes" id="UP000807353">
    <property type="component" value="Unassembled WGS sequence"/>
</dbReference>
<sequence length="152" mass="15846">YSQYANQAIATPPKSSTPVATIGGEADGRPPVVVPDVEKMDVAKDEHTSIAEGKAEPGHNVFAGEVVEDVKSEAPKQPLRPIDDREISSVVTTESTASSSENDSATNSDTSSTDSTSEESSSASTSPAGPLKEDELEAQKAAQDLFPEAVEK</sequence>
<proteinExistence type="predicted"/>
<feature type="compositionally biased region" description="Polar residues" evidence="1">
    <location>
        <begin position="1"/>
        <end position="19"/>
    </location>
</feature>
<feature type="region of interest" description="Disordered" evidence="1">
    <location>
        <begin position="1"/>
        <end position="33"/>
    </location>
</feature>
<name>A0A9P5XUZ8_9AGAR</name>
<evidence type="ECO:0000313" key="2">
    <source>
        <dbReference type="EMBL" id="KAF9456200.1"/>
    </source>
</evidence>
<evidence type="ECO:0000256" key="1">
    <source>
        <dbReference type="SAM" id="MobiDB-lite"/>
    </source>
</evidence>
<keyword evidence="3" id="KW-1185">Reference proteome</keyword>
<evidence type="ECO:0000313" key="3">
    <source>
        <dbReference type="Proteomes" id="UP000807353"/>
    </source>
</evidence>
<gene>
    <name evidence="2" type="ORF">BDZ94DRAFT_1178221</name>
</gene>
<comment type="caution">
    <text evidence="2">The sequence shown here is derived from an EMBL/GenBank/DDBJ whole genome shotgun (WGS) entry which is preliminary data.</text>
</comment>
<feature type="region of interest" description="Disordered" evidence="1">
    <location>
        <begin position="71"/>
        <end position="152"/>
    </location>
</feature>
<reference evidence="2" key="1">
    <citation type="submission" date="2020-11" db="EMBL/GenBank/DDBJ databases">
        <authorList>
            <consortium name="DOE Joint Genome Institute"/>
            <person name="Ahrendt S."/>
            <person name="Riley R."/>
            <person name="Andreopoulos W."/>
            <person name="Labutti K."/>
            <person name="Pangilinan J."/>
            <person name="Ruiz-Duenas F.J."/>
            <person name="Barrasa J.M."/>
            <person name="Sanchez-Garcia M."/>
            <person name="Camarero S."/>
            <person name="Miyauchi S."/>
            <person name="Serrano A."/>
            <person name="Linde D."/>
            <person name="Babiker R."/>
            <person name="Drula E."/>
            <person name="Ayuso-Fernandez I."/>
            <person name="Pacheco R."/>
            <person name="Padilla G."/>
            <person name="Ferreira P."/>
            <person name="Barriuso J."/>
            <person name="Kellner H."/>
            <person name="Castanera R."/>
            <person name="Alfaro M."/>
            <person name="Ramirez L."/>
            <person name="Pisabarro A.G."/>
            <person name="Kuo A."/>
            <person name="Tritt A."/>
            <person name="Lipzen A."/>
            <person name="He G."/>
            <person name="Yan M."/>
            <person name="Ng V."/>
            <person name="Cullen D."/>
            <person name="Martin F."/>
            <person name="Rosso M.-N."/>
            <person name="Henrissat B."/>
            <person name="Hibbett D."/>
            <person name="Martinez A.T."/>
            <person name="Grigoriev I.V."/>
        </authorList>
    </citation>
    <scope>NUCLEOTIDE SEQUENCE</scope>
    <source>
        <strain evidence="2">CBS 247.69</strain>
    </source>
</reference>
<organism evidence="2 3">
    <name type="scientific">Collybia nuda</name>
    <dbReference type="NCBI Taxonomy" id="64659"/>
    <lineage>
        <taxon>Eukaryota</taxon>
        <taxon>Fungi</taxon>
        <taxon>Dikarya</taxon>
        <taxon>Basidiomycota</taxon>
        <taxon>Agaricomycotina</taxon>
        <taxon>Agaricomycetes</taxon>
        <taxon>Agaricomycetidae</taxon>
        <taxon>Agaricales</taxon>
        <taxon>Tricholomatineae</taxon>
        <taxon>Clitocybaceae</taxon>
        <taxon>Collybia</taxon>
    </lineage>
</organism>
<dbReference type="EMBL" id="MU150447">
    <property type="protein sequence ID" value="KAF9456200.1"/>
    <property type="molecule type" value="Genomic_DNA"/>
</dbReference>
<accession>A0A9P5XUZ8</accession>
<feature type="compositionally biased region" description="Low complexity" evidence="1">
    <location>
        <begin position="88"/>
        <end position="126"/>
    </location>
</feature>
<protein>
    <submittedName>
        <fullName evidence="2">Uncharacterized protein</fullName>
    </submittedName>
</protein>
<dbReference type="AlphaFoldDB" id="A0A9P5XUZ8"/>